<feature type="transmembrane region" description="Helical" evidence="1">
    <location>
        <begin position="72"/>
        <end position="93"/>
    </location>
</feature>
<evidence type="ECO:0000313" key="3">
    <source>
        <dbReference type="Proteomes" id="UP000319130"/>
    </source>
</evidence>
<keyword evidence="1" id="KW-0472">Membrane</keyword>
<proteinExistence type="predicted"/>
<dbReference type="AlphaFoldDB" id="A0A523W7H6"/>
<feature type="transmembrane region" description="Helical" evidence="1">
    <location>
        <begin position="165"/>
        <end position="194"/>
    </location>
</feature>
<gene>
    <name evidence="2" type="ORF">E3J48_03340</name>
</gene>
<feature type="transmembrane region" description="Helical" evidence="1">
    <location>
        <begin position="206"/>
        <end position="228"/>
    </location>
</feature>
<evidence type="ECO:0000313" key="2">
    <source>
        <dbReference type="EMBL" id="TET62975.1"/>
    </source>
</evidence>
<evidence type="ECO:0008006" key="4">
    <source>
        <dbReference type="Google" id="ProtNLM"/>
    </source>
</evidence>
<evidence type="ECO:0000256" key="1">
    <source>
        <dbReference type="SAM" id="Phobius"/>
    </source>
</evidence>
<feature type="transmembrane region" description="Helical" evidence="1">
    <location>
        <begin position="352"/>
        <end position="369"/>
    </location>
</feature>
<reference evidence="2 3" key="1">
    <citation type="submission" date="2019-03" db="EMBL/GenBank/DDBJ databases">
        <title>Metabolic potential of uncultured bacteria and archaea associated with petroleum seepage in deep-sea sediments.</title>
        <authorList>
            <person name="Dong X."/>
            <person name="Hubert C."/>
        </authorList>
    </citation>
    <scope>NUCLEOTIDE SEQUENCE [LARGE SCALE GENOMIC DNA]</scope>
    <source>
        <strain evidence="2">E29_bin52</strain>
    </source>
</reference>
<feature type="transmembrane region" description="Helical" evidence="1">
    <location>
        <begin position="405"/>
        <end position="428"/>
    </location>
</feature>
<organism evidence="2 3">
    <name type="scientific">Aerophobetes bacterium</name>
    <dbReference type="NCBI Taxonomy" id="2030807"/>
    <lineage>
        <taxon>Bacteria</taxon>
        <taxon>Candidatus Aerophobota</taxon>
    </lineage>
</organism>
<feature type="transmembrane region" description="Helical" evidence="1">
    <location>
        <begin position="33"/>
        <end position="52"/>
    </location>
</feature>
<sequence length="443" mass="52512">MTKIVQGASLIKGLFSKVIPSTYRQDPTLRTAIYKWLLIGLLIRLAFMPFTIYFPDLMGIYWRSSWPIYQGIYWIGGGQLAIHYFHTFFLWIYKPLMPYFNAIYYDPHLHGFMGLKKFEIFVTNPYVFRTLFLFKVPYLIFDLGCAFLFLHILKDTKKGLGAFKFWIANPIVIFCTYIAARYESVAIFFILLSLYYAKNNSLRKSLLSLGISIVLRFYSLMVLPFFIIVRGKKTWGRMKLALWGILPLVVLTILTRSFRQPGVGASLIRYPHMKYLLDMKFPLAYSDVVFVFVVGYTLVLLFSSYFSEYSFGRLWKPMLVALLIFFATSHFHVQYLMWLIPFLTFQVVEDRRFFRLFVVQVLAFIPYTFQWDRHFFGFLFTPLHFPYFAMEVINPKKFIGQFFPFGDFLGIFRSIFSAVSLWMIYLILREFFEKEREKGKDEA</sequence>
<feature type="transmembrane region" description="Helical" evidence="1">
    <location>
        <begin position="283"/>
        <end position="306"/>
    </location>
</feature>
<accession>A0A523W7H6</accession>
<dbReference type="Proteomes" id="UP000319130">
    <property type="component" value="Unassembled WGS sequence"/>
</dbReference>
<keyword evidence="1" id="KW-0812">Transmembrane</keyword>
<feature type="transmembrane region" description="Helical" evidence="1">
    <location>
        <begin position="126"/>
        <end position="153"/>
    </location>
</feature>
<name>A0A523W7H6_UNCAE</name>
<feature type="transmembrane region" description="Helical" evidence="1">
    <location>
        <begin position="240"/>
        <end position="258"/>
    </location>
</feature>
<keyword evidence="1" id="KW-1133">Transmembrane helix</keyword>
<feature type="transmembrane region" description="Helical" evidence="1">
    <location>
        <begin position="318"/>
        <end position="340"/>
    </location>
</feature>
<dbReference type="EMBL" id="SOIZ01000141">
    <property type="protein sequence ID" value="TET62975.1"/>
    <property type="molecule type" value="Genomic_DNA"/>
</dbReference>
<comment type="caution">
    <text evidence="2">The sequence shown here is derived from an EMBL/GenBank/DDBJ whole genome shotgun (WGS) entry which is preliminary data.</text>
</comment>
<protein>
    <recommendedName>
        <fullName evidence="4">DUF2029 domain-containing protein</fullName>
    </recommendedName>
</protein>